<dbReference type="SUPFAM" id="SSF51735">
    <property type="entry name" value="NAD(P)-binding Rossmann-fold domains"/>
    <property type="match status" value="1"/>
</dbReference>
<evidence type="ECO:0000256" key="1">
    <source>
        <dbReference type="ARBA" id="ARBA00009219"/>
    </source>
</evidence>
<organism evidence="4 5">
    <name type="scientific">Coraliomargarita sinensis</name>
    <dbReference type="NCBI Taxonomy" id="2174842"/>
    <lineage>
        <taxon>Bacteria</taxon>
        <taxon>Pseudomonadati</taxon>
        <taxon>Verrucomicrobiota</taxon>
        <taxon>Opitutia</taxon>
        <taxon>Puniceicoccales</taxon>
        <taxon>Coraliomargaritaceae</taxon>
        <taxon>Coraliomargarita</taxon>
    </lineage>
</organism>
<accession>A0A317ZKF0</accession>
<dbReference type="RefSeq" id="WP_110130472.1">
    <property type="nucleotide sequence ID" value="NZ_QHJQ01000003.1"/>
</dbReference>
<dbReference type="InParanoid" id="A0A317ZKF0"/>
<comment type="caution">
    <text evidence="4">The sequence shown here is derived from an EMBL/GenBank/DDBJ whole genome shotgun (WGS) entry which is preliminary data.</text>
</comment>
<reference evidence="4 5" key="1">
    <citation type="submission" date="2018-05" db="EMBL/GenBank/DDBJ databases">
        <title>Coraliomargarita sinensis sp. nov., isolated from a marine solar saltern.</title>
        <authorList>
            <person name="Zhou L.Y."/>
        </authorList>
    </citation>
    <scope>NUCLEOTIDE SEQUENCE [LARGE SCALE GENOMIC DNA]</scope>
    <source>
        <strain evidence="4 5">WN38</strain>
    </source>
</reference>
<dbReference type="PANTHER" id="PTHR43245:SF51">
    <property type="entry name" value="SHORT CHAIN DEHYDROGENASE_REDUCTASE FAMILY 42E, MEMBER 2"/>
    <property type="match status" value="1"/>
</dbReference>
<dbReference type="InterPro" id="IPR036291">
    <property type="entry name" value="NAD(P)-bd_dom_sf"/>
</dbReference>
<evidence type="ECO:0000259" key="3">
    <source>
        <dbReference type="Pfam" id="PF01073"/>
    </source>
</evidence>
<keyword evidence="2" id="KW-0560">Oxidoreductase</keyword>
<dbReference type="GO" id="GO:0006694">
    <property type="term" value="P:steroid biosynthetic process"/>
    <property type="evidence" value="ECO:0007669"/>
    <property type="project" value="InterPro"/>
</dbReference>
<dbReference type="Gene3D" id="3.40.50.720">
    <property type="entry name" value="NAD(P)-binding Rossmann-like Domain"/>
    <property type="match status" value="1"/>
</dbReference>
<dbReference type="AlphaFoldDB" id="A0A317ZKF0"/>
<proteinExistence type="inferred from homology"/>
<evidence type="ECO:0000313" key="4">
    <source>
        <dbReference type="EMBL" id="PXA04667.1"/>
    </source>
</evidence>
<dbReference type="FunCoup" id="A0A317ZKF0">
    <property type="interactions" value="267"/>
</dbReference>
<gene>
    <name evidence="4" type="ORF">DDZ13_05710</name>
</gene>
<feature type="domain" description="3-beta hydroxysteroid dehydrogenase/isomerase" evidence="3">
    <location>
        <begin position="4"/>
        <end position="258"/>
    </location>
</feature>
<protein>
    <submittedName>
        <fullName evidence="4">3-beta hydroxysteroid dehydrogenase</fullName>
    </submittedName>
</protein>
<evidence type="ECO:0000313" key="5">
    <source>
        <dbReference type="Proteomes" id="UP000247099"/>
    </source>
</evidence>
<name>A0A317ZKF0_9BACT</name>
<dbReference type="EMBL" id="QHJQ01000003">
    <property type="protein sequence ID" value="PXA04667.1"/>
    <property type="molecule type" value="Genomic_DNA"/>
</dbReference>
<dbReference type="OrthoDB" id="9811743at2"/>
<dbReference type="InterPro" id="IPR002225">
    <property type="entry name" value="3Beta_OHSteriod_DH/Estase"/>
</dbReference>
<comment type="similarity">
    <text evidence="1">Belongs to the 3-beta-HSD family.</text>
</comment>
<dbReference type="PANTHER" id="PTHR43245">
    <property type="entry name" value="BIFUNCTIONAL POLYMYXIN RESISTANCE PROTEIN ARNA"/>
    <property type="match status" value="1"/>
</dbReference>
<evidence type="ECO:0000256" key="2">
    <source>
        <dbReference type="ARBA" id="ARBA00023002"/>
    </source>
</evidence>
<dbReference type="InterPro" id="IPR050177">
    <property type="entry name" value="Lipid_A_modif_metabolic_enz"/>
</dbReference>
<dbReference type="GO" id="GO:0016616">
    <property type="term" value="F:oxidoreductase activity, acting on the CH-OH group of donors, NAD or NADP as acceptor"/>
    <property type="evidence" value="ECO:0007669"/>
    <property type="project" value="InterPro"/>
</dbReference>
<sequence length="330" mass="35436">MKILVTGGGGFVGGYIVDLLLARGYAVRSLGRSPQPKLEAKGVEVICGDLADNQSVSDAVAGVDAVFHVAAKAGVWGSWDSYYQANVVGTKNVVEACQAHGVTRLVYTSTPSVVFNRQPFRGQGNELPYGKNWLCHYAHTKAIAEQEVLAANTDSLKVVALRPHLVFGPGDPHLLPRVVESVKAGRLKIVGDGRNRVDVSFVKDVAAAHLAAFDALDSGRGAGQAYFISQGQPVEIWPWLNQVLEGLGHPPLTKKIPLPLAYAAGGVGELVWKLFNRSGEPPITRFVAVELAKDHYFDCAQAEHDLGVALGYTMKDALNQTISDLKERGF</sequence>
<keyword evidence="5" id="KW-1185">Reference proteome</keyword>
<dbReference type="Pfam" id="PF01073">
    <property type="entry name" value="3Beta_HSD"/>
    <property type="match status" value="1"/>
</dbReference>
<dbReference type="Proteomes" id="UP000247099">
    <property type="component" value="Unassembled WGS sequence"/>
</dbReference>